<evidence type="ECO:0000256" key="2">
    <source>
        <dbReference type="ARBA" id="ARBA00023015"/>
    </source>
</evidence>
<dbReference type="InterPro" id="IPR058163">
    <property type="entry name" value="LysR-type_TF_proteobact-type"/>
</dbReference>
<gene>
    <name evidence="6" type="ORF">GGQ87_002860</name>
</gene>
<dbReference type="SUPFAM" id="SSF46785">
    <property type="entry name" value="Winged helix' DNA-binding domain"/>
    <property type="match status" value="1"/>
</dbReference>
<dbReference type="Pfam" id="PF03466">
    <property type="entry name" value="LysR_substrate"/>
    <property type="match status" value="1"/>
</dbReference>
<dbReference type="SUPFAM" id="SSF53850">
    <property type="entry name" value="Periplasmic binding protein-like II"/>
    <property type="match status" value="1"/>
</dbReference>
<evidence type="ECO:0000313" key="7">
    <source>
        <dbReference type="Proteomes" id="UP000587415"/>
    </source>
</evidence>
<dbReference type="Gene3D" id="1.10.10.10">
    <property type="entry name" value="Winged helix-like DNA-binding domain superfamily/Winged helix DNA-binding domain"/>
    <property type="match status" value="1"/>
</dbReference>
<dbReference type="Pfam" id="PF00126">
    <property type="entry name" value="HTH_1"/>
    <property type="match status" value="1"/>
</dbReference>
<comment type="caution">
    <text evidence="6">The sequence shown here is derived from an EMBL/GenBank/DDBJ whole genome shotgun (WGS) entry which is preliminary data.</text>
</comment>
<comment type="similarity">
    <text evidence="1">Belongs to the LysR transcriptional regulatory family.</text>
</comment>
<dbReference type="PANTHER" id="PTHR30537:SF3">
    <property type="entry name" value="TRANSCRIPTIONAL REGULATORY PROTEIN"/>
    <property type="match status" value="1"/>
</dbReference>
<evidence type="ECO:0000256" key="1">
    <source>
        <dbReference type="ARBA" id="ARBA00009437"/>
    </source>
</evidence>
<keyword evidence="2" id="KW-0805">Transcription regulation</keyword>
<keyword evidence="4" id="KW-0804">Transcription</keyword>
<keyword evidence="7" id="KW-1185">Reference proteome</keyword>
<dbReference type="InterPro" id="IPR005119">
    <property type="entry name" value="LysR_subst-bd"/>
</dbReference>
<dbReference type="Gene3D" id="3.40.190.290">
    <property type="match status" value="1"/>
</dbReference>
<proteinExistence type="inferred from homology"/>
<dbReference type="Proteomes" id="UP000587415">
    <property type="component" value="Unassembled WGS sequence"/>
</dbReference>
<dbReference type="GO" id="GO:0043565">
    <property type="term" value="F:sequence-specific DNA binding"/>
    <property type="evidence" value="ECO:0007669"/>
    <property type="project" value="TreeGrafter"/>
</dbReference>
<protein>
    <submittedName>
        <fullName evidence="6">DNA-binding transcriptional LysR family regulator</fullName>
    </submittedName>
</protein>
<reference evidence="6 7" key="1">
    <citation type="submission" date="2020-03" db="EMBL/GenBank/DDBJ databases">
        <title>Genomic Encyclopedia of Type Strains, Phase IV (KMG-IV): sequencing the most valuable type-strain genomes for metagenomic binning, comparative biology and taxonomic classification.</title>
        <authorList>
            <person name="Goeker M."/>
        </authorList>
    </citation>
    <scope>NUCLEOTIDE SEQUENCE [LARGE SCALE GENOMIC DNA]</scope>
    <source>
        <strain evidence="6 7">DSM 4736</strain>
    </source>
</reference>
<sequence>MSDFNWNDLRAFLAVARTGRLTAASARVGADHTTVSRRIAALEAAIGARLFDRSPAGYALTAHGERLMPTAEKIESLTLLAASEVGEADQALTGAVRIGAPEGFGSYFIAPLLASFADRHPGLEIQLVAIPGIVSLSKREADIAVTLSPPREGRLVARKLTDYGLSLYASPSYLDARPPIRTRADMAGHRFVGYIGDLLYAPELDYMQAPDVDIHVGLQSSNLIAQLQATLAGAGLCVLPDFIGAREPGLRRVLPDAVHLDRSLWLVVHADLRSLARIKAVTAMITGAVRTDRRLLTGGGTDPAATLDSTGA</sequence>
<dbReference type="GO" id="GO:0006351">
    <property type="term" value="P:DNA-templated transcription"/>
    <property type="evidence" value="ECO:0007669"/>
    <property type="project" value="TreeGrafter"/>
</dbReference>
<evidence type="ECO:0000256" key="4">
    <source>
        <dbReference type="ARBA" id="ARBA00023163"/>
    </source>
</evidence>
<dbReference type="InterPro" id="IPR036390">
    <property type="entry name" value="WH_DNA-bd_sf"/>
</dbReference>
<dbReference type="InterPro" id="IPR036388">
    <property type="entry name" value="WH-like_DNA-bd_sf"/>
</dbReference>
<name>A0A7X5YPY3_9CAUL</name>
<dbReference type="InterPro" id="IPR000847">
    <property type="entry name" value="LysR_HTH_N"/>
</dbReference>
<dbReference type="PANTHER" id="PTHR30537">
    <property type="entry name" value="HTH-TYPE TRANSCRIPTIONAL REGULATOR"/>
    <property type="match status" value="1"/>
</dbReference>
<dbReference type="PROSITE" id="PS50931">
    <property type="entry name" value="HTH_LYSR"/>
    <property type="match status" value="1"/>
</dbReference>
<keyword evidence="3 6" id="KW-0238">DNA-binding</keyword>
<accession>A0A7X5YPY3</accession>
<dbReference type="RefSeq" id="WP_168048866.1">
    <property type="nucleotide sequence ID" value="NZ_JAATJM010000002.1"/>
</dbReference>
<dbReference type="EMBL" id="JAATJM010000002">
    <property type="protein sequence ID" value="NJC42565.1"/>
    <property type="molecule type" value="Genomic_DNA"/>
</dbReference>
<dbReference type="GO" id="GO:0003700">
    <property type="term" value="F:DNA-binding transcription factor activity"/>
    <property type="evidence" value="ECO:0007669"/>
    <property type="project" value="InterPro"/>
</dbReference>
<evidence type="ECO:0000256" key="3">
    <source>
        <dbReference type="ARBA" id="ARBA00023125"/>
    </source>
</evidence>
<evidence type="ECO:0000259" key="5">
    <source>
        <dbReference type="PROSITE" id="PS50931"/>
    </source>
</evidence>
<feature type="domain" description="HTH lysR-type" evidence="5">
    <location>
        <begin position="4"/>
        <end position="61"/>
    </location>
</feature>
<organism evidence="6 7">
    <name type="scientific">Brevundimonas alba</name>
    <dbReference type="NCBI Taxonomy" id="74314"/>
    <lineage>
        <taxon>Bacteria</taxon>
        <taxon>Pseudomonadati</taxon>
        <taxon>Pseudomonadota</taxon>
        <taxon>Alphaproteobacteria</taxon>
        <taxon>Caulobacterales</taxon>
        <taxon>Caulobacteraceae</taxon>
        <taxon>Brevundimonas</taxon>
    </lineage>
</organism>
<dbReference type="AlphaFoldDB" id="A0A7X5YPY3"/>
<evidence type="ECO:0000313" key="6">
    <source>
        <dbReference type="EMBL" id="NJC42565.1"/>
    </source>
</evidence>